<dbReference type="Proteomes" id="UP000256373">
    <property type="component" value="Unassembled WGS sequence"/>
</dbReference>
<feature type="compositionally biased region" description="Basic and acidic residues" evidence="1">
    <location>
        <begin position="47"/>
        <end position="56"/>
    </location>
</feature>
<feature type="region of interest" description="Disordered" evidence="1">
    <location>
        <begin position="24"/>
        <end position="65"/>
    </location>
</feature>
<evidence type="ECO:0000256" key="1">
    <source>
        <dbReference type="SAM" id="MobiDB-lite"/>
    </source>
</evidence>
<accession>A0A3D8Y3T9</accession>
<proteinExistence type="predicted"/>
<name>A0A3D8Y3T9_9BACT</name>
<keyword evidence="3" id="KW-1185">Reference proteome</keyword>
<dbReference type="EMBL" id="QNUL01000036">
    <property type="protein sequence ID" value="REA56624.1"/>
    <property type="molecule type" value="Genomic_DNA"/>
</dbReference>
<evidence type="ECO:0000313" key="3">
    <source>
        <dbReference type="Proteomes" id="UP000256373"/>
    </source>
</evidence>
<feature type="compositionally biased region" description="Basic and acidic residues" evidence="1">
    <location>
        <begin position="24"/>
        <end position="36"/>
    </location>
</feature>
<reference evidence="2 3" key="1">
    <citation type="submission" date="2018-07" db="EMBL/GenBank/DDBJ databases">
        <title>Dyadobacter roseus sp. nov., isolated from rose rhizosphere soil.</title>
        <authorList>
            <person name="Chen L."/>
        </authorList>
    </citation>
    <scope>NUCLEOTIDE SEQUENCE [LARGE SCALE GENOMIC DNA]</scope>
    <source>
        <strain evidence="2 3">RS19</strain>
    </source>
</reference>
<sequence>MDQIEQQKKDLQEKILAKRQQVEFEKQSITESKLSDPDNTQDPEASEEFKNFHDPEGNVIESSELKELSRSEQELIYLIDKLNKLNKDNG</sequence>
<dbReference type="RefSeq" id="WP_115833934.1">
    <property type="nucleotide sequence ID" value="NZ_QNUL01000036.1"/>
</dbReference>
<gene>
    <name evidence="2" type="ORF">DSL64_26235</name>
</gene>
<dbReference type="AlphaFoldDB" id="A0A3D8Y3T9"/>
<comment type="caution">
    <text evidence="2">The sequence shown here is derived from an EMBL/GenBank/DDBJ whole genome shotgun (WGS) entry which is preliminary data.</text>
</comment>
<evidence type="ECO:0000313" key="2">
    <source>
        <dbReference type="EMBL" id="REA56624.1"/>
    </source>
</evidence>
<organism evidence="2 3">
    <name type="scientific">Dyadobacter luteus</name>
    <dbReference type="NCBI Taxonomy" id="2259619"/>
    <lineage>
        <taxon>Bacteria</taxon>
        <taxon>Pseudomonadati</taxon>
        <taxon>Bacteroidota</taxon>
        <taxon>Cytophagia</taxon>
        <taxon>Cytophagales</taxon>
        <taxon>Spirosomataceae</taxon>
        <taxon>Dyadobacter</taxon>
    </lineage>
</organism>
<dbReference type="OrthoDB" id="965593at2"/>
<protein>
    <submittedName>
        <fullName evidence="2">Uncharacterized protein</fullName>
    </submittedName>
</protein>